<sequence length="517" mass="57108">MTPTIFSPAQLPCGRQLRNRLVKAALYEHLATFYGGPPNGLHFALYATWSAHDWGMIITGNVQVSQTHLSLARDIVLPSDLSDDKLEPFRALANAIHGQREHQPLAIMQLSHAGRQSPNILGGRLPFTAPLGPSRIRVGQSVTGAASSIFHSLMFQTPKSMSIEAIDQVVSAFVHGARVAVEAGFDGIELHAAHGYLLAQFMSPKANKRTDEYSAHGLLFLSRIIHDIRLVVPSKFVLGVKLNSADETTADALQYVQIIASWSLVDFIEISGGDYEKPDFLTESEASPDHRQARFAHFSHRAAQSMESIPSPSRPLILLTGGLSTPAHLSTALSSGHADLLGLGRASVIFPDLPQRVLNWNGQSEEPFIHQPNFRVKLFDRLPQIRLIGAGTIMAWYTVMLRRLAEGERSTGDLGALGGLVWMWLWFKPEFNALLNVQLVLRRLLIVVYVVFALGFAFGINFFIHYSEAETLFTILRRKSPVFHGQDLHVFPIQGVLETIYIHYETSLQDGTNVGGC</sequence>
<comment type="similarity">
    <text evidence="1">Belongs to the NADH:flavin oxidoreductase/NADH oxidase family.</text>
</comment>
<feature type="transmembrane region" description="Helical" evidence="5">
    <location>
        <begin position="439"/>
        <end position="464"/>
    </location>
</feature>
<keyword evidence="5" id="KW-1133">Transmembrane helix</keyword>
<evidence type="ECO:0000259" key="6">
    <source>
        <dbReference type="Pfam" id="PF00724"/>
    </source>
</evidence>
<dbReference type="OrthoDB" id="1663137at2759"/>
<dbReference type="PANTHER" id="PTHR43656:SF2">
    <property type="entry name" value="BINDING OXIDOREDUCTASE, PUTATIVE (AFU_ORTHOLOGUE AFUA_2G08260)-RELATED"/>
    <property type="match status" value="1"/>
</dbReference>
<proteinExistence type="inferred from homology"/>
<keyword evidence="5" id="KW-0812">Transmembrane</keyword>
<dbReference type="Pfam" id="PF00724">
    <property type="entry name" value="Oxidored_FMN"/>
    <property type="match status" value="1"/>
</dbReference>
<keyword evidence="8" id="KW-1185">Reference proteome</keyword>
<dbReference type="AlphaFoldDB" id="A0A8H6TH14"/>
<keyword evidence="3" id="KW-0288">FMN</keyword>
<gene>
    <name evidence="7" type="ORF">MIND_00173400</name>
</gene>
<dbReference type="RefSeq" id="XP_037226564.1">
    <property type="nucleotide sequence ID" value="XM_037358654.1"/>
</dbReference>
<dbReference type="Gene3D" id="3.20.20.70">
    <property type="entry name" value="Aldolase class I"/>
    <property type="match status" value="1"/>
</dbReference>
<keyword evidence="2" id="KW-0285">Flavoprotein</keyword>
<comment type="caution">
    <text evidence="7">The sequence shown here is derived from an EMBL/GenBank/DDBJ whole genome shotgun (WGS) entry which is preliminary data.</text>
</comment>
<dbReference type="SUPFAM" id="SSF51395">
    <property type="entry name" value="FMN-linked oxidoreductases"/>
    <property type="match status" value="1"/>
</dbReference>
<dbReference type="InterPro" id="IPR051799">
    <property type="entry name" value="NADH_flavin_oxidoreductase"/>
</dbReference>
<evidence type="ECO:0000256" key="2">
    <source>
        <dbReference type="ARBA" id="ARBA00022630"/>
    </source>
</evidence>
<evidence type="ECO:0000313" key="7">
    <source>
        <dbReference type="EMBL" id="KAF7316541.1"/>
    </source>
</evidence>
<dbReference type="GeneID" id="59341170"/>
<accession>A0A8H6TH14</accession>
<evidence type="ECO:0000256" key="5">
    <source>
        <dbReference type="SAM" id="Phobius"/>
    </source>
</evidence>
<evidence type="ECO:0000256" key="1">
    <source>
        <dbReference type="ARBA" id="ARBA00005979"/>
    </source>
</evidence>
<organism evidence="7 8">
    <name type="scientific">Mycena indigotica</name>
    <dbReference type="NCBI Taxonomy" id="2126181"/>
    <lineage>
        <taxon>Eukaryota</taxon>
        <taxon>Fungi</taxon>
        <taxon>Dikarya</taxon>
        <taxon>Basidiomycota</taxon>
        <taxon>Agaricomycotina</taxon>
        <taxon>Agaricomycetes</taxon>
        <taxon>Agaricomycetidae</taxon>
        <taxon>Agaricales</taxon>
        <taxon>Marasmiineae</taxon>
        <taxon>Mycenaceae</taxon>
        <taxon>Mycena</taxon>
    </lineage>
</organism>
<protein>
    <submittedName>
        <fullName evidence="7">FMN-linked oxidoreductase</fullName>
    </submittedName>
</protein>
<dbReference type="PANTHER" id="PTHR43656">
    <property type="entry name" value="BINDING OXIDOREDUCTASE, PUTATIVE (AFU_ORTHOLOGUE AFUA_2G08260)-RELATED"/>
    <property type="match status" value="1"/>
</dbReference>
<dbReference type="GO" id="GO:0016491">
    <property type="term" value="F:oxidoreductase activity"/>
    <property type="evidence" value="ECO:0007669"/>
    <property type="project" value="UniProtKB-KW"/>
</dbReference>
<feature type="domain" description="NADH:flavin oxidoreductase/NADH oxidase N-terminal" evidence="6">
    <location>
        <begin position="5"/>
        <end position="357"/>
    </location>
</feature>
<name>A0A8H6TH14_9AGAR</name>
<dbReference type="InterPro" id="IPR013785">
    <property type="entry name" value="Aldolase_TIM"/>
</dbReference>
<reference evidence="7" key="1">
    <citation type="submission" date="2020-05" db="EMBL/GenBank/DDBJ databases">
        <title>Mycena genomes resolve the evolution of fungal bioluminescence.</title>
        <authorList>
            <person name="Tsai I.J."/>
        </authorList>
    </citation>
    <scope>NUCLEOTIDE SEQUENCE</scope>
    <source>
        <strain evidence="7">171206Taipei</strain>
    </source>
</reference>
<dbReference type="GO" id="GO:0010181">
    <property type="term" value="F:FMN binding"/>
    <property type="evidence" value="ECO:0007669"/>
    <property type="project" value="InterPro"/>
</dbReference>
<evidence type="ECO:0000256" key="4">
    <source>
        <dbReference type="ARBA" id="ARBA00023002"/>
    </source>
</evidence>
<keyword evidence="5" id="KW-0472">Membrane</keyword>
<keyword evidence="4" id="KW-0560">Oxidoreductase</keyword>
<dbReference type="Proteomes" id="UP000636479">
    <property type="component" value="Unassembled WGS sequence"/>
</dbReference>
<dbReference type="EMBL" id="JACAZF010000001">
    <property type="protein sequence ID" value="KAF7316541.1"/>
    <property type="molecule type" value="Genomic_DNA"/>
</dbReference>
<evidence type="ECO:0000313" key="8">
    <source>
        <dbReference type="Proteomes" id="UP000636479"/>
    </source>
</evidence>
<dbReference type="InterPro" id="IPR001155">
    <property type="entry name" value="OxRdtase_FMN_N"/>
</dbReference>
<evidence type="ECO:0000256" key="3">
    <source>
        <dbReference type="ARBA" id="ARBA00022643"/>
    </source>
</evidence>